<evidence type="ECO:0000256" key="10">
    <source>
        <dbReference type="HAMAP-Rule" id="MF_01808"/>
    </source>
</evidence>
<feature type="active site" evidence="10">
    <location>
        <position position="266"/>
    </location>
</feature>
<dbReference type="InterPro" id="IPR010998">
    <property type="entry name" value="Integrase_recombinase_N"/>
</dbReference>
<dbReference type="OrthoDB" id="9801717at2"/>
<dbReference type="AlphaFoldDB" id="A0A433XQ01"/>
<dbReference type="SUPFAM" id="SSF56349">
    <property type="entry name" value="DNA breaking-rejoining enzymes"/>
    <property type="match status" value="1"/>
</dbReference>
<dbReference type="InterPro" id="IPR002104">
    <property type="entry name" value="Integrase_catalytic"/>
</dbReference>
<comment type="subunit">
    <text evidence="10">Forms a cyclic heterotetrameric complex composed of two molecules of XerC and two molecules of XerD.</text>
</comment>
<keyword evidence="7 10" id="KW-0238">DNA-binding</keyword>
<name>A0A433XQ01_9BACL</name>
<keyword evidence="5 10" id="KW-0159">Chromosome partition</keyword>
<evidence type="ECO:0000256" key="1">
    <source>
        <dbReference type="ARBA" id="ARBA00004496"/>
    </source>
</evidence>
<evidence type="ECO:0000256" key="9">
    <source>
        <dbReference type="ARBA" id="ARBA00023306"/>
    </source>
</evidence>
<dbReference type="GO" id="GO:0009037">
    <property type="term" value="F:tyrosine-based site-specific recombinase activity"/>
    <property type="evidence" value="ECO:0007669"/>
    <property type="project" value="UniProtKB-UniRule"/>
</dbReference>
<dbReference type="Gene3D" id="1.10.150.130">
    <property type="match status" value="1"/>
</dbReference>
<dbReference type="GO" id="GO:0006313">
    <property type="term" value="P:DNA transposition"/>
    <property type="evidence" value="ECO:0007669"/>
    <property type="project" value="UniProtKB-UniRule"/>
</dbReference>
<dbReference type="CDD" id="cd00798">
    <property type="entry name" value="INT_XerDC_C"/>
    <property type="match status" value="1"/>
</dbReference>
<dbReference type="InterPro" id="IPR011932">
    <property type="entry name" value="Recomb_XerD"/>
</dbReference>
<dbReference type="PANTHER" id="PTHR30349:SF81">
    <property type="entry name" value="TYROSINE RECOMBINASE XERC"/>
    <property type="match status" value="1"/>
</dbReference>
<dbReference type="PROSITE" id="PS51900">
    <property type="entry name" value="CB"/>
    <property type="match status" value="1"/>
</dbReference>
<evidence type="ECO:0000313" key="13">
    <source>
        <dbReference type="EMBL" id="RUT36139.1"/>
    </source>
</evidence>
<dbReference type="PANTHER" id="PTHR30349">
    <property type="entry name" value="PHAGE INTEGRASE-RELATED"/>
    <property type="match status" value="1"/>
</dbReference>
<dbReference type="Pfam" id="PF00589">
    <property type="entry name" value="Phage_integrase"/>
    <property type="match status" value="1"/>
</dbReference>
<evidence type="ECO:0000256" key="4">
    <source>
        <dbReference type="ARBA" id="ARBA00022618"/>
    </source>
</evidence>
<dbReference type="InterPro" id="IPR013762">
    <property type="entry name" value="Integrase-like_cat_sf"/>
</dbReference>
<keyword evidence="14" id="KW-1185">Reference proteome</keyword>
<dbReference type="PROSITE" id="PS51898">
    <property type="entry name" value="TYR_RECOMBINASE"/>
    <property type="match status" value="1"/>
</dbReference>
<feature type="active site" evidence="10">
    <location>
        <position position="243"/>
    </location>
</feature>
<dbReference type="SUPFAM" id="SSF47823">
    <property type="entry name" value="lambda integrase-like, N-terminal domain"/>
    <property type="match status" value="1"/>
</dbReference>
<dbReference type="RefSeq" id="WP_127197834.1">
    <property type="nucleotide sequence ID" value="NZ_RZNX01000001.1"/>
</dbReference>
<dbReference type="GO" id="GO:0051301">
    <property type="term" value="P:cell division"/>
    <property type="evidence" value="ECO:0007669"/>
    <property type="project" value="UniProtKB-KW"/>
</dbReference>
<evidence type="ECO:0000256" key="6">
    <source>
        <dbReference type="ARBA" id="ARBA00022908"/>
    </source>
</evidence>
<dbReference type="NCBIfam" id="TIGR02225">
    <property type="entry name" value="recomb_XerD"/>
    <property type="match status" value="1"/>
</dbReference>
<evidence type="ECO:0000256" key="7">
    <source>
        <dbReference type="ARBA" id="ARBA00023125"/>
    </source>
</evidence>
<feature type="active site" description="O-(3'-phospho-DNA)-tyrosine intermediate" evidence="10">
    <location>
        <position position="275"/>
    </location>
</feature>
<feature type="active site" evidence="10">
    <location>
        <position position="240"/>
    </location>
</feature>
<dbReference type="GO" id="GO:0003677">
    <property type="term" value="F:DNA binding"/>
    <property type="evidence" value="ECO:0007669"/>
    <property type="project" value="UniProtKB-UniRule"/>
</dbReference>
<accession>A0A433XQ01</accession>
<dbReference type="HAMAP" id="MF_01808">
    <property type="entry name" value="Recomb_XerC_XerD"/>
    <property type="match status" value="1"/>
</dbReference>
<feature type="active site" evidence="10">
    <location>
        <position position="146"/>
    </location>
</feature>
<dbReference type="InterPro" id="IPR044068">
    <property type="entry name" value="CB"/>
</dbReference>
<sequence length="303" mass="34391">MKPHIASFIEYLRDHKGLKSATLSSYQKDLEQFTEAMLERGIEEAGQVSKVHISLYFSGLKEAGRAAASITRASVSIRSFFRYLTRERILAHDPFLQIEMPRHEKKAPHILTEAEVGRLLDMPDTATPVGLRDKAMLELLYGTGIRVSELILLNVQDIDTSLRFVRCGGDTGKERIIPFGELTASWITKYLAEARPILIEKEEEALFPNRLGGRFSRQGFWKTIKKYGNEAGIEADITPHTIRHSFAAHLLDHGADLRSVQEMLGHADMSSTQVYIRKSKDNLKSVYQSYHPRARIQQNDPQE</sequence>
<evidence type="ECO:0000313" key="14">
    <source>
        <dbReference type="Proteomes" id="UP000272464"/>
    </source>
</evidence>
<keyword evidence="9 10" id="KW-0131">Cell cycle</keyword>
<evidence type="ECO:0000256" key="3">
    <source>
        <dbReference type="ARBA" id="ARBA00022490"/>
    </source>
</evidence>
<comment type="function">
    <text evidence="10">Site-specific tyrosine recombinase, which acts by catalyzing the cutting and rejoining of the recombining DNA molecules. The XerC-XerD complex is essential to convert dimers of the bacterial chromosome into monomers to permit their segregation at cell division. It also contributes to the segregational stability of plasmids.</text>
</comment>
<dbReference type="EMBL" id="RZNX01000001">
    <property type="protein sequence ID" value="RUT36139.1"/>
    <property type="molecule type" value="Genomic_DNA"/>
</dbReference>
<dbReference type="GO" id="GO:0007059">
    <property type="term" value="P:chromosome segregation"/>
    <property type="evidence" value="ECO:0007669"/>
    <property type="project" value="UniProtKB-UniRule"/>
</dbReference>
<comment type="caution">
    <text evidence="13">The sequence shown here is derived from an EMBL/GenBank/DDBJ whole genome shotgun (WGS) entry which is preliminary data.</text>
</comment>
<comment type="subcellular location">
    <subcellularLocation>
        <location evidence="1 10">Cytoplasm</location>
    </subcellularLocation>
</comment>
<dbReference type="Gene3D" id="1.10.443.10">
    <property type="entry name" value="Intergrase catalytic core"/>
    <property type="match status" value="1"/>
</dbReference>
<evidence type="ECO:0000256" key="2">
    <source>
        <dbReference type="ARBA" id="ARBA00010450"/>
    </source>
</evidence>
<dbReference type="Proteomes" id="UP000272464">
    <property type="component" value="Unassembled WGS sequence"/>
</dbReference>
<keyword evidence="8 10" id="KW-0233">DNA recombination</keyword>
<keyword evidence="3 10" id="KW-0963">Cytoplasm</keyword>
<dbReference type="Pfam" id="PF02899">
    <property type="entry name" value="Phage_int_SAM_1"/>
    <property type="match status" value="1"/>
</dbReference>
<comment type="similarity">
    <text evidence="10">Belongs to the 'phage' integrase family. XerC subfamily.</text>
</comment>
<reference evidence="13 14" key="1">
    <citation type="submission" date="2018-12" db="EMBL/GenBank/DDBJ databases">
        <authorList>
            <person name="Sun L."/>
            <person name="Chen Z."/>
        </authorList>
    </citation>
    <scope>NUCLEOTIDE SEQUENCE [LARGE SCALE GENOMIC DNA]</scope>
    <source>
        <strain evidence="13 14">3-5-3</strain>
    </source>
</reference>
<comment type="similarity">
    <text evidence="2">Belongs to the 'phage' integrase family. XerD subfamily.</text>
</comment>
<dbReference type="InterPro" id="IPR004107">
    <property type="entry name" value="Integrase_SAM-like_N"/>
</dbReference>
<gene>
    <name evidence="13" type="primary">xerD</name>
    <name evidence="10" type="synonym">xerC</name>
    <name evidence="13" type="ORF">EJP77_03880</name>
</gene>
<proteinExistence type="inferred from homology"/>
<evidence type="ECO:0000256" key="8">
    <source>
        <dbReference type="ARBA" id="ARBA00023172"/>
    </source>
</evidence>
<comment type="caution">
    <text evidence="10">Lacks conserved residue(s) required for the propagation of feature annotation.</text>
</comment>
<feature type="domain" description="Core-binding (CB)" evidence="12">
    <location>
        <begin position="1"/>
        <end position="85"/>
    </location>
</feature>
<keyword evidence="6 10" id="KW-0229">DNA integration</keyword>
<evidence type="ECO:0000259" key="11">
    <source>
        <dbReference type="PROSITE" id="PS51898"/>
    </source>
</evidence>
<protein>
    <recommendedName>
        <fullName evidence="10">Tyrosine recombinase XerC</fullName>
    </recommendedName>
</protein>
<dbReference type="InterPro" id="IPR050090">
    <property type="entry name" value="Tyrosine_recombinase_XerCD"/>
</dbReference>
<dbReference type="InterPro" id="IPR011010">
    <property type="entry name" value="DNA_brk_join_enz"/>
</dbReference>
<organism evidence="13 14">
    <name type="scientific">Paenibacillus zeisoli</name>
    <dbReference type="NCBI Taxonomy" id="2496267"/>
    <lineage>
        <taxon>Bacteria</taxon>
        <taxon>Bacillati</taxon>
        <taxon>Bacillota</taxon>
        <taxon>Bacilli</taxon>
        <taxon>Bacillales</taxon>
        <taxon>Paenibacillaceae</taxon>
        <taxon>Paenibacillus</taxon>
    </lineage>
</organism>
<keyword evidence="4 10" id="KW-0132">Cell division</keyword>
<dbReference type="NCBIfam" id="NF001399">
    <property type="entry name" value="PRK00283.1"/>
    <property type="match status" value="1"/>
</dbReference>
<evidence type="ECO:0000256" key="5">
    <source>
        <dbReference type="ARBA" id="ARBA00022829"/>
    </source>
</evidence>
<evidence type="ECO:0000259" key="12">
    <source>
        <dbReference type="PROSITE" id="PS51900"/>
    </source>
</evidence>
<dbReference type="InterPro" id="IPR023009">
    <property type="entry name" value="Tyrosine_recombinase_XerC/XerD"/>
</dbReference>
<feature type="domain" description="Tyr recombinase" evidence="11">
    <location>
        <begin position="106"/>
        <end position="288"/>
    </location>
</feature>
<dbReference type="GO" id="GO:0005737">
    <property type="term" value="C:cytoplasm"/>
    <property type="evidence" value="ECO:0007669"/>
    <property type="project" value="UniProtKB-SubCell"/>
</dbReference>